<protein>
    <submittedName>
        <fullName evidence="4">Acetyltransferase (GNAT) domain-containing protein</fullName>
    </submittedName>
</protein>
<dbReference type="SUPFAM" id="SSF55729">
    <property type="entry name" value="Acyl-CoA N-acyltransferases (Nat)"/>
    <property type="match status" value="1"/>
</dbReference>
<dbReference type="Gene3D" id="3.40.630.30">
    <property type="match status" value="1"/>
</dbReference>
<evidence type="ECO:0000259" key="3">
    <source>
        <dbReference type="PROSITE" id="PS51186"/>
    </source>
</evidence>
<dbReference type="InterPro" id="IPR000182">
    <property type="entry name" value="GNAT_dom"/>
</dbReference>
<evidence type="ECO:0000313" key="4">
    <source>
        <dbReference type="EMBL" id="SMO85334.1"/>
    </source>
</evidence>
<dbReference type="CDD" id="cd04301">
    <property type="entry name" value="NAT_SF"/>
    <property type="match status" value="1"/>
</dbReference>
<sequence length="186" mass="20106">MQNKRGIAQAFSEPPAGLMLRRATVFDVFDLSRVLIRSITQLCRVDHGDDPQAVAEWTANKDPETIRGWIKAGAQIWLAERAGQVAAVGGLREGGEITLLYIDPAHTGLGVGSALLARLEQELAAAGCTEAQLEGTRTAQAFYIRHGWKPTGGCAARKSISCFEMRKSLHPVDSGLRTAHPGDMTR</sequence>
<dbReference type="RefSeq" id="WP_142639025.1">
    <property type="nucleotide sequence ID" value="NZ_CANMDC010000022.1"/>
</dbReference>
<proteinExistence type="predicted"/>
<name>A0A521EN69_9RHOB</name>
<dbReference type="Proteomes" id="UP000319555">
    <property type="component" value="Unassembled WGS sequence"/>
</dbReference>
<gene>
    <name evidence="4" type="ORF">SAMN06265380_11270</name>
</gene>
<dbReference type="PROSITE" id="PS51186">
    <property type="entry name" value="GNAT"/>
    <property type="match status" value="1"/>
</dbReference>
<evidence type="ECO:0000256" key="2">
    <source>
        <dbReference type="ARBA" id="ARBA00023315"/>
    </source>
</evidence>
<keyword evidence="2" id="KW-0012">Acyltransferase</keyword>
<keyword evidence="1 4" id="KW-0808">Transferase</keyword>
<dbReference type="InterPro" id="IPR016181">
    <property type="entry name" value="Acyl_CoA_acyltransferase"/>
</dbReference>
<dbReference type="OrthoDB" id="9789081at2"/>
<evidence type="ECO:0000313" key="5">
    <source>
        <dbReference type="Proteomes" id="UP000319555"/>
    </source>
</evidence>
<organism evidence="4 5">
    <name type="scientific">Ruegeria faecimaris</name>
    <dbReference type="NCBI Taxonomy" id="686389"/>
    <lineage>
        <taxon>Bacteria</taxon>
        <taxon>Pseudomonadati</taxon>
        <taxon>Pseudomonadota</taxon>
        <taxon>Alphaproteobacteria</taxon>
        <taxon>Rhodobacterales</taxon>
        <taxon>Roseobacteraceae</taxon>
        <taxon>Ruegeria</taxon>
    </lineage>
</organism>
<reference evidence="4 5" key="1">
    <citation type="submission" date="2017-05" db="EMBL/GenBank/DDBJ databases">
        <authorList>
            <person name="Varghese N."/>
            <person name="Submissions S."/>
        </authorList>
    </citation>
    <scope>NUCLEOTIDE SEQUENCE [LARGE SCALE GENOMIC DNA]</scope>
    <source>
        <strain evidence="4 5">DSM 28009</strain>
    </source>
</reference>
<feature type="domain" description="N-acetyltransferase" evidence="3">
    <location>
        <begin position="34"/>
        <end position="170"/>
    </location>
</feature>
<dbReference type="GO" id="GO:0016747">
    <property type="term" value="F:acyltransferase activity, transferring groups other than amino-acyl groups"/>
    <property type="evidence" value="ECO:0007669"/>
    <property type="project" value="InterPro"/>
</dbReference>
<dbReference type="Pfam" id="PF13673">
    <property type="entry name" value="Acetyltransf_10"/>
    <property type="match status" value="1"/>
</dbReference>
<dbReference type="InterPro" id="IPR050832">
    <property type="entry name" value="Bact_Acetyltransf"/>
</dbReference>
<dbReference type="PANTHER" id="PTHR43877:SF2">
    <property type="entry name" value="AMINOALKYLPHOSPHONATE N-ACETYLTRANSFERASE-RELATED"/>
    <property type="match status" value="1"/>
</dbReference>
<dbReference type="PANTHER" id="PTHR43877">
    <property type="entry name" value="AMINOALKYLPHOSPHONATE N-ACETYLTRANSFERASE-RELATED-RELATED"/>
    <property type="match status" value="1"/>
</dbReference>
<evidence type="ECO:0000256" key="1">
    <source>
        <dbReference type="ARBA" id="ARBA00022679"/>
    </source>
</evidence>
<keyword evidence="5" id="KW-1185">Reference proteome</keyword>
<accession>A0A521EN69</accession>
<dbReference type="AlphaFoldDB" id="A0A521EN69"/>
<dbReference type="EMBL" id="FXTE01000012">
    <property type="protein sequence ID" value="SMO85334.1"/>
    <property type="molecule type" value="Genomic_DNA"/>
</dbReference>